<dbReference type="InterPro" id="IPR050143">
    <property type="entry name" value="TRIM/RBCC"/>
</dbReference>
<dbReference type="GeneTree" id="ENSGT00970000193390"/>
<evidence type="ECO:0000259" key="1">
    <source>
        <dbReference type="PROSITE" id="PS50188"/>
    </source>
</evidence>
<dbReference type="SMART" id="SM00449">
    <property type="entry name" value="SPRY"/>
    <property type="match status" value="1"/>
</dbReference>
<dbReference type="InterPro" id="IPR003879">
    <property type="entry name" value="Butyrophylin_SPRY"/>
</dbReference>
<feature type="domain" description="B30.2/SPRY" evidence="1">
    <location>
        <begin position="1"/>
        <end position="179"/>
    </location>
</feature>
<proteinExistence type="predicted"/>
<dbReference type="Gene3D" id="2.60.120.920">
    <property type="match status" value="1"/>
</dbReference>
<evidence type="ECO:0000313" key="3">
    <source>
        <dbReference type="Proteomes" id="UP000261540"/>
    </source>
</evidence>
<keyword evidence="3" id="KW-1185">Reference proteome</keyword>
<name>A0A3B3QT59_9TELE</name>
<protein>
    <recommendedName>
        <fullName evidence="1">B30.2/SPRY domain-containing protein</fullName>
    </recommendedName>
</protein>
<dbReference type="InterPro" id="IPR003877">
    <property type="entry name" value="SPRY_dom"/>
</dbReference>
<dbReference type="Pfam" id="PF13765">
    <property type="entry name" value="PRY"/>
    <property type="match status" value="1"/>
</dbReference>
<organism evidence="2 3">
    <name type="scientific">Paramormyrops kingsleyae</name>
    <dbReference type="NCBI Taxonomy" id="1676925"/>
    <lineage>
        <taxon>Eukaryota</taxon>
        <taxon>Metazoa</taxon>
        <taxon>Chordata</taxon>
        <taxon>Craniata</taxon>
        <taxon>Vertebrata</taxon>
        <taxon>Euteleostomi</taxon>
        <taxon>Actinopterygii</taxon>
        <taxon>Neopterygii</taxon>
        <taxon>Teleostei</taxon>
        <taxon>Osteoglossocephala</taxon>
        <taxon>Osteoglossomorpha</taxon>
        <taxon>Osteoglossiformes</taxon>
        <taxon>Mormyridae</taxon>
        <taxon>Paramormyrops</taxon>
    </lineage>
</organism>
<dbReference type="FunFam" id="2.60.120.920:FF:000004">
    <property type="entry name" value="Butyrophilin subfamily 1 member A1"/>
    <property type="match status" value="1"/>
</dbReference>
<dbReference type="InterPro" id="IPR006574">
    <property type="entry name" value="PRY"/>
</dbReference>
<dbReference type="STRING" id="1676925.ENSPKIP00000009323"/>
<dbReference type="InterPro" id="IPR001870">
    <property type="entry name" value="B30.2/SPRY"/>
</dbReference>
<dbReference type="PRINTS" id="PR01407">
    <property type="entry name" value="BUTYPHLNCDUF"/>
</dbReference>
<dbReference type="Ensembl" id="ENSPKIT00000033428.1">
    <property type="protein sequence ID" value="ENSPKIP00000009323.1"/>
    <property type="gene ID" value="ENSPKIG00000024473.1"/>
</dbReference>
<dbReference type="CDD" id="cd13733">
    <property type="entry name" value="SPRY_PRY_C-I_1"/>
    <property type="match status" value="1"/>
</dbReference>
<sequence>MDLPLQPTAPVTLDPNIAHPQLSVSDDLTTVRHTGVEQQLPDNPERFGLYAIVLGSEGFNSGKHSWEVEVGDRPEWDVGVAAESVKRKGEITCSPEAGFWVVSLRNNDKYTACGSTLRLERKPQRIRVQLDYDRGEVSFINPTDMSLIYTLKDTFTGTLFPYFSTGGYEDGSNAGDMKICPVKVCVTVTSSQ</sequence>
<dbReference type="PANTHER" id="PTHR24103">
    <property type="entry name" value="E3 UBIQUITIN-PROTEIN LIGASE TRIM"/>
    <property type="match status" value="1"/>
</dbReference>
<dbReference type="Proteomes" id="UP000261540">
    <property type="component" value="Unplaced"/>
</dbReference>
<evidence type="ECO:0000313" key="2">
    <source>
        <dbReference type="Ensembl" id="ENSPKIP00000009323.1"/>
    </source>
</evidence>
<dbReference type="AlphaFoldDB" id="A0A3B3QT59"/>
<dbReference type="PROSITE" id="PS50188">
    <property type="entry name" value="B302_SPRY"/>
    <property type="match status" value="1"/>
</dbReference>
<dbReference type="Pfam" id="PF00622">
    <property type="entry name" value="SPRY"/>
    <property type="match status" value="1"/>
</dbReference>
<dbReference type="SMART" id="SM00589">
    <property type="entry name" value="PRY"/>
    <property type="match status" value="1"/>
</dbReference>
<accession>A0A3B3QT59</accession>
<reference evidence="2" key="2">
    <citation type="submission" date="2025-09" db="UniProtKB">
        <authorList>
            <consortium name="Ensembl"/>
        </authorList>
    </citation>
    <scope>IDENTIFICATION</scope>
</reference>
<dbReference type="InterPro" id="IPR013320">
    <property type="entry name" value="ConA-like_dom_sf"/>
</dbReference>
<reference evidence="2" key="1">
    <citation type="submission" date="2025-08" db="UniProtKB">
        <authorList>
            <consortium name="Ensembl"/>
        </authorList>
    </citation>
    <scope>IDENTIFICATION</scope>
</reference>
<dbReference type="SUPFAM" id="SSF49899">
    <property type="entry name" value="Concanavalin A-like lectins/glucanases"/>
    <property type="match status" value="1"/>
</dbReference>
<dbReference type="InterPro" id="IPR043136">
    <property type="entry name" value="B30.2/SPRY_sf"/>
</dbReference>